<evidence type="ECO:0000256" key="7">
    <source>
        <dbReference type="ARBA" id="ARBA00023136"/>
    </source>
</evidence>
<comment type="similarity">
    <text evidence="2 8">Belongs to the syntaxin family.</text>
</comment>
<evidence type="ECO:0000313" key="12">
    <source>
        <dbReference type="Proteomes" id="UP000292052"/>
    </source>
</evidence>
<dbReference type="InterPro" id="IPR006012">
    <property type="entry name" value="Syntaxin/epimorphin_CS"/>
</dbReference>
<dbReference type="EMBL" id="QDEB01063198">
    <property type="protein sequence ID" value="RZC36310.1"/>
    <property type="molecule type" value="Genomic_DNA"/>
</dbReference>
<keyword evidence="12" id="KW-1185">Reference proteome</keyword>
<dbReference type="InterPro" id="IPR045242">
    <property type="entry name" value="Syntaxin"/>
</dbReference>
<proteinExistence type="inferred from homology"/>
<keyword evidence="4 9" id="KW-0812">Transmembrane</keyword>
<gene>
    <name evidence="11" type="ORF">BDFB_012287</name>
</gene>
<accession>A0A482VUA6</accession>
<evidence type="ECO:0000256" key="9">
    <source>
        <dbReference type="SAM" id="Phobius"/>
    </source>
</evidence>
<dbReference type="Pfam" id="PF05739">
    <property type="entry name" value="SNARE"/>
    <property type="match status" value="1"/>
</dbReference>
<keyword evidence="6 9" id="KW-1133">Transmembrane helix</keyword>
<feature type="transmembrane region" description="Helical" evidence="9">
    <location>
        <begin position="264"/>
        <end position="285"/>
    </location>
</feature>
<keyword evidence="5" id="KW-0532">Neurotransmitter transport</keyword>
<feature type="domain" description="T-SNARE coiled-coil homology" evidence="10">
    <location>
        <begin position="190"/>
        <end position="252"/>
    </location>
</feature>
<dbReference type="GO" id="GO:0012505">
    <property type="term" value="C:endomembrane system"/>
    <property type="evidence" value="ECO:0007669"/>
    <property type="project" value="TreeGrafter"/>
</dbReference>
<dbReference type="InterPro" id="IPR010989">
    <property type="entry name" value="SNARE"/>
</dbReference>
<dbReference type="CDD" id="cd15848">
    <property type="entry name" value="SNARE_syntaxin1-like"/>
    <property type="match status" value="1"/>
</dbReference>
<dbReference type="GO" id="GO:0031201">
    <property type="term" value="C:SNARE complex"/>
    <property type="evidence" value="ECO:0007669"/>
    <property type="project" value="TreeGrafter"/>
</dbReference>
<comment type="caution">
    <text evidence="11">The sequence shown here is derived from an EMBL/GenBank/DDBJ whole genome shotgun (WGS) entry which is preliminary data.</text>
</comment>
<dbReference type="AlphaFoldDB" id="A0A482VUA6"/>
<dbReference type="GO" id="GO:0006836">
    <property type="term" value="P:neurotransmitter transport"/>
    <property type="evidence" value="ECO:0007669"/>
    <property type="project" value="UniProtKB-KW"/>
</dbReference>
<evidence type="ECO:0000256" key="1">
    <source>
        <dbReference type="ARBA" id="ARBA00004211"/>
    </source>
</evidence>
<dbReference type="Proteomes" id="UP000292052">
    <property type="component" value="Unassembled WGS sequence"/>
</dbReference>
<dbReference type="GO" id="GO:0048278">
    <property type="term" value="P:vesicle docking"/>
    <property type="evidence" value="ECO:0007669"/>
    <property type="project" value="TreeGrafter"/>
</dbReference>
<dbReference type="Pfam" id="PF00804">
    <property type="entry name" value="Syntaxin"/>
    <property type="match status" value="1"/>
</dbReference>
<evidence type="ECO:0000313" key="11">
    <source>
        <dbReference type="EMBL" id="RZC36310.1"/>
    </source>
</evidence>
<keyword evidence="7 9" id="KW-0472">Membrane</keyword>
<dbReference type="FunFam" id="1.20.58.70:FF:000011">
    <property type="entry name" value="Syntaxin 4"/>
    <property type="match status" value="1"/>
</dbReference>
<dbReference type="CDD" id="cd00179">
    <property type="entry name" value="SynN"/>
    <property type="match status" value="1"/>
</dbReference>
<evidence type="ECO:0000256" key="2">
    <source>
        <dbReference type="ARBA" id="ARBA00009063"/>
    </source>
</evidence>
<dbReference type="Gene3D" id="1.20.58.70">
    <property type="match status" value="1"/>
</dbReference>
<reference evidence="11 12" key="1">
    <citation type="submission" date="2017-03" db="EMBL/GenBank/DDBJ databases">
        <title>Genome of the blue death feigning beetle - Asbolus verrucosus.</title>
        <authorList>
            <person name="Rider S.D."/>
        </authorList>
    </citation>
    <scope>NUCLEOTIDE SEQUENCE [LARGE SCALE GENOMIC DNA]</scope>
    <source>
        <strain evidence="11">Butters</strain>
        <tissue evidence="11">Head and leg muscle</tissue>
    </source>
</reference>
<evidence type="ECO:0000256" key="6">
    <source>
        <dbReference type="ARBA" id="ARBA00022989"/>
    </source>
</evidence>
<evidence type="ECO:0000256" key="3">
    <source>
        <dbReference type="ARBA" id="ARBA00022448"/>
    </source>
</evidence>
<protein>
    <submittedName>
        <fullName evidence="11">SNARE and/or Syntaxin domain containing protein</fullName>
    </submittedName>
</protein>
<dbReference type="GO" id="GO:0006887">
    <property type="term" value="P:exocytosis"/>
    <property type="evidence" value="ECO:0007669"/>
    <property type="project" value="TreeGrafter"/>
</dbReference>
<dbReference type="PROSITE" id="PS50192">
    <property type="entry name" value="T_SNARE"/>
    <property type="match status" value="1"/>
</dbReference>
<dbReference type="InterPro" id="IPR000727">
    <property type="entry name" value="T_SNARE_dom"/>
</dbReference>
<dbReference type="PANTHER" id="PTHR19957:SF424">
    <property type="entry name" value="SYNTAXIN-1A"/>
    <property type="match status" value="1"/>
</dbReference>
<evidence type="ECO:0000256" key="5">
    <source>
        <dbReference type="ARBA" id="ARBA00022775"/>
    </source>
</evidence>
<dbReference type="SMART" id="SM00397">
    <property type="entry name" value="t_SNARE"/>
    <property type="match status" value="1"/>
</dbReference>
<dbReference type="SUPFAM" id="SSF47661">
    <property type="entry name" value="t-snare proteins"/>
    <property type="match status" value="1"/>
</dbReference>
<dbReference type="InterPro" id="IPR006011">
    <property type="entry name" value="Syntaxin_N"/>
</dbReference>
<evidence type="ECO:0000256" key="8">
    <source>
        <dbReference type="RuleBase" id="RU003858"/>
    </source>
</evidence>
<comment type="subcellular location">
    <subcellularLocation>
        <location evidence="1">Membrane</location>
        <topology evidence="1">Single-pass type IV membrane protein</topology>
    </subcellularLocation>
</comment>
<dbReference type="GO" id="GO:0005886">
    <property type="term" value="C:plasma membrane"/>
    <property type="evidence" value="ECO:0007669"/>
    <property type="project" value="TreeGrafter"/>
</dbReference>
<dbReference type="STRING" id="1661398.A0A482VUA6"/>
<evidence type="ECO:0000256" key="4">
    <source>
        <dbReference type="ARBA" id="ARBA00022692"/>
    </source>
</evidence>
<dbReference type="OrthoDB" id="10255013at2759"/>
<dbReference type="SMART" id="SM00503">
    <property type="entry name" value="SynN"/>
    <property type="match status" value="1"/>
</dbReference>
<dbReference type="GO" id="GO:0000149">
    <property type="term" value="F:SNARE binding"/>
    <property type="evidence" value="ECO:0007669"/>
    <property type="project" value="TreeGrafter"/>
</dbReference>
<name>A0A482VUA6_ASBVE</name>
<evidence type="ECO:0000259" key="10">
    <source>
        <dbReference type="PROSITE" id="PS50192"/>
    </source>
</evidence>
<organism evidence="11 12">
    <name type="scientific">Asbolus verrucosus</name>
    <name type="common">Desert ironclad beetle</name>
    <dbReference type="NCBI Taxonomy" id="1661398"/>
    <lineage>
        <taxon>Eukaryota</taxon>
        <taxon>Metazoa</taxon>
        <taxon>Ecdysozoa</taxon>
        <taxon>Arthropoda</taxon>
        <taxon>Hexapoda</taxon>
        <taxon>Insecta</taxon>
        <taxon>Pterygota</taxon>
        <taxon>Neoptera</taxon>
        <taxon>Endopterygota</taxon>
        <taxon>Coleoptera</taxon>
        <taxon>Polyphaga</taxon>
        <taxon>Cucujiformia</taxon>
        <taxon>Tenebrionidae</taxon>
        <taxon>Pimeliinae</taxon>
        <taxon>Asbolus</taxon>
    </lineage>
</organism>
<dbReference type="Gene3D" id="1.20.5.110">
    <property type="match status" value="1"/>
</dbReference>
<keyword evidence="3" id="KW-0813">Transport</keyword>
<dbReference type="GO" id="GO:0006886">
    <property type="term" value="P:intracellular protein transport"/>
    <property type="evidence" value="ECO:0007669"/>
    <property type="project" value="InterPro"/>
</dbReference>
<dbReference type="PROSITE" id="PS00914">
    <property type="entry name" value="SYNTAXIN"/>
    <property type="match status" value="1"/>
</dbReference>
<sequence>MTKDKLAALVAAQSDDEFDDAVFFDDTDPRMDDFYDEVETIRAMTTKIRTNIEQVKDKHDTILSTPYNDEKTKLQLEELMDEIDRTAHQVRAKLKQLKMHDEDDDETSAYSRIRTTQLFALSTAIVENMTEYNRIKLDYRDNCKARLQRQLEIAGKLTTDEELENMLEQGSLAIFTQDIIMETQQARQSVADIEARHADIIKLEKSIRELHDMFVDMAMLVESQGELLDRVEYHVQVATEHVKEGRTNLTKAEEWHIKARKKKIAILICLAIIIVILIVVLATFLS</sequence>
<dbReference type="GO" id="GO:0006906">
    <property type="term" value="P:vesicle fusion"/>
    <property type="evidence" value="ECO:0007669"/>
    <property type="project" value="TreeGrafter"/>
</dbReference>
<dbReference type="GO" id="GO:0005484">
    <property type="term" value="F:SNAP receptor activity"/>
    <property type="evidence" value="ECO:0007669"/>
    <property type="project" value="InterPro"/>
</dbReference>
<dbReference type="PANTHER" id="PTHR19957">
    <property type="entry name" value="SYNTAXIN"/>
    <property type="match status" value="1"/>
</dbReference>